<evidence type="ECO:0000256" key="1">
    <source>
        <dbReference type="SAM" id="MobiDB-lite"/>
    </source>
</evidence>
<comment type="caution">
    <text evidence="2">The sequence shown here is derived from an EMBL/GenBank/DDBJ whole genome shotgun (WGS) entry which is preliminary data.</text>
</comment>
<reference evidence="2" key="1">
    <citation type="submission" date="2022-08" db="EMBL/GenBank/DDBJ databases">
        <title>Genome sequencing of akame (Lates japonicus).</title>
        <authorList>
            <person name="Hashiguchi Y."/>
            <person name="Takahashi H."/>
        </authorList>
    </citation>
    <scope>NUCLEOTIDE SEQUENCE</scope>
    <source>
        <strain evidence="2">Kochi</strain>
    </source>
</reference>
<keyword evidence="3" id="KW-1185">Reference proteome</keyword>
<dbReference type="EMBL" id="BRZM01000006">
    <property type="protein sequence ID" value="GLD48659.1"/>
    <property type="molecule type" value="Genomic_DNA"/>
</dbReference>
<accession>A0AAD3QWD2</accession>
<gene>
    <name evidence="2" type="ORF">AKAME5_000260300</name>
</gene>
<evidence type="ECO:0000313" key="3">
    <source>
        <dbReference type="Proteomes" id="UP001279410"/>
    </source>
</evidence>
<sequence>MTCAVCGCEFCWLCMKEISDLHYLSPSGCTFWGRSHGAGRRRFCGNWEHLSTTRYDKRYFQPQEEPGDVAGGVASSVIVSPVVAAVTVSIVPIMLASSMAWCPSLSVRSGGCGGLCWEWQGVRIEFDDENDMNVGSGALPTDHDISMADGEQPQYGVKAMLGLTPRQPGAVAAMDRLGPWDNLSETASTMALAGASITGSLSGSAMVNYLNRLEVQADVQKERCSLSGESGTVSLETEPPPSGPRSILLLTSSSSGQKEQGKLRKKGCGGTKSMRREDVMQLLGSAAPTPLSSTLLPGGLPQWLTPTPAIFSEFSYSRSRKHEASCSPAQWA</sequence>
<feature type="region of interest" description="Disordered" evidence="1">
    <location>
        <begin position="227"/>
        <end position="246"/>
    </location>
</feature>
<proteinExistence type="predicted"/>
<organism evidence="2 3">
    <name type="scientific">Lates japonicus</name>
    <name type="common">Japanese lates</name>
    <dbReference type="NCBI Taxonomy" id="270547"/>
    <lineage>
        <taxon>Eukaryota</taxon>
        <taxon>Metazoa</taxon>
        <taxon>Chordata</taxon>
        <taxon>Craniata</taxon>
        <taxon>Vertebrata</taxon>
        <taxon>Euteleostomi</taxon>
        <taxon>Actinopterygii</taxon>
        <taxon>Neopterygii</taxon>
        <taxon>Teleostei</taxon>
        <taxon>Neoteleostei</taxon>
        <taxon>Acanthomorphata</taxon>
        <taxon>Carangaria</taxon>
        <taxon>Carangaria incertae sedis</taxon>
        <taxon>Centropomidae</taxon>
        <taxon>Lates</taxon>
    </lineage>
</organism>
<dbReference type="AlphaFoldDB" id="A0AAD3QWD2"/>
<dbReference type="Proteomes" id="UP001279410">
    <property type="component" value="Unassembled WGS sequence"/>
</dbReference>
<feature type="region of interest" description="Disordered" evidence="1">
    <location>
        <begin position="251"/>
        <end position="273"/>
    </location>
</feature>
<evidence type="ECO:0000313" key="2">
    <source>
        <dbReference type="EMBL" id="GLD48659.1"/>
    </source>
</evidence>
<name>A0AAD3QWD2_LATJO</name>
<protein>
    <submittedName>
        <fullName evidence="2">E3 ubiquitin-protein ligase RNF19A-like isoform X2</fullName>
    </submittedName>
</protein>